<feature type="chain" id="PRO_5020281387" evidence="1">
    <location>
        <begin position="24"/>
        <end position="216"/>
    </location>
</feature>
<proteinExistence type="predicted"/>
<gene>
    <name evidence="2" type="ORF">METSCH_E03080</name>
</gene>
<dbReference type="Proteomes" id="UP000292447">
    <property type="component" value="Chromosome V"/>
</dbReference>
<keyword evidence="3" id="KW-1185">Reference proteome</keyword>
<reference evidence="3" key="1">
    <citation type="submission" date="2019-03" db="EMBL/GenBank/DDBJ databases">
        <title>Snf2 controls pulcherriminic acid biosynthesis and connects pigmentation and antifungal activity of the yeast Metschnikowia pulcherrima.</title>
        <authorList>
            <person name="Gore-Lloyd D."/>
            <person name="Sumann I."/>
            <person name="Brachmann A.O."/>
            <person name="Schneeberger K."/>
            <person name="Ortiz-Merino R.A."/>
            <person name="Moreno-Beltran M."/>
            <person name="Schlaefli M."/>
            <person name="Kirner P."/>
            <person name="Santos Kron A."/>
            <person name="Wolfe K.H."/>
            <person name="Piel J."/>
            <person name="Ahrens C.H."/>
            <person name="Henk D."/>
            <person name="Freimoser F.M."/>
        </authorList>
    </citation>
    <scope>NUCLEOTIDE SEQUENCE [LARGE SCALE GENOMIC DNA]</scope>
    <source>
        <strain evidence="3">APC 1.2</strain>
    </source>
</reference>
<keyword evidence="1" id="KW-0732">Signal</keyword>
<protein>
    <submittedName>
        <fullName evidence="2">Uncharacterized protein</fullName>
    </submittedName>
</protein>
<name>A0A4P6XSG8_9ASCO</name>
<dbReference type="AlphaFoldDB" id="A0A4P6XSG8"/>
<organism evidence="2 3">
    <name type="scientific">Metschnikowia aff. pulcherrima</name>
    <dbReference type="NCBI Taxonomy" id="2163413"/>
    <lineage>
        <taxon>Eukaryota</taxon>
        <taxon>Fungi</taxon>
        <taxon>Dikarya</taxon>
        <taxon>Ascomycota</taxon>
        <taxon>Saccharomycotina</taxon>
        <taxon>Pichiomycetes</taxon>
        <taxon>Metschnikowiaceae</taxon>
        <taxon>Metschnikowia</taxon>
    </lineage>
</organism>
<accession>A0A4P6XSG8</accession>
<evidence type="ECO:0000313" key="3">
    <source>
        <dbReference type="Proteomes" id="UP000292447"/>
    </source>
</evidence>
<evidence type="ECO:0000313" key="2">
    <source>
        <dbReference type="EMBL" id="QBM90069.1"/>
    </source>
</evidence>
<evidence type="ECO:0000256" key="1">
    <source>
        <dbReference type="SAM" id="SignalP"/>
    </source>
</evidence>
<dbReference type="EMBL" id="CP034460">
    <property type="protein sequence ID" value="QBM90069.1"/>
    <property type="molecule type" value="Genomic_DNA"/>
</dbReference>
<feature type="signal peptide" evidence="1">
    <location>
        <begin position="1"/>
        <end position="23"/>
    </location>
</feature>
<sequence>MQIILMQFPILFVVFIMTTMAMSTSINSKRADGIMNDNVEMSNTKNQLQKLGADFRSYFDENNFDKQRFSRDLKRLKNRLNGVNFEMKKTGEHADQEPKKQLITLQKRFNSMKDCVDYWNYYVSSGDPGDGLLFNINDFLVRISSLEDSIGQPNFELPAFARIVTDFERELRGLKEKHFTLRRLPFILQQKLSYDFAQADSALTTLKNTIPTETDV</sequence>